<keyword evidence="2" id="KW-1185">Reference proteome</keyword>
<reference evidence="1 2" key="1">
    <citation type="submission" date="2020-08" db="EMBL/GenBank/DDBJ databases">
        <title>Sequencing the genomes of 1000 actinobacteria strains.</title>
        <authorList>
            <person name="Klenk H.-P."/>
        </authorList>
    </citation>
    <scope>NUCLEOTIDE SEQUENCE [LARGE SCALE GENOMIC DNA]</scope>
    <source>
        <strain evidence="1 2">DSM 19079</strain>
    </source>
</reference>
<dbReference type="RefSeq" id="WP_135030481.1">
    <property type="nucleotide sequence ID" value="NZ_BMLA01000007.1"/>
</dbReference>
<dbReference type="Proteomes" id="UP000560081">
    <property type="component" value="Unassembled WGS sequence"/>
</dbReference>
<evidence type="ECO:0000313" key="1">
    <source>
        <dbReference type="EMBL" id="MBB4883928.1"/>
    </source>
</evidence>
<dbReference type="PANTHER" id="PTHR42791">
    <property type="entry name" value="GNAT FAMILY ACETYLTRANSFERASE"/>
    <property type="match status" value="1"/>
</dbReference>
<dbReference type="GO" id="GO:0016747">
    <property type="term" value="F:acyltransferase activity, transferring groups other than amino-acyl groups"/>
    <property type="evidence" value="ECO:0007669"/>
    <property type="project" value="InterPro"/>
</dbReference>
<accession>A0A4Y8WZ81</accession>
<dbReference type="Pfam" id="PF00583">
    <property type="entry name" value="Acetyltransf_1"/>
    <property type="match status" value="1"/>
</dbReference>
<comment type="caution">
    <text evidence="1">The sequence shown here is derived from an EMBL/GenBank/DDBJ whole genome shotgun (WGS) entry which is preliminary data.</text>
</comment>
<sequence>MSADARPPRPLVTSLRPDALDDDAVARVAGVLAEAFLTDPYTVSFLPRSRRQERLTDMFDRVVRDTLRPDPARGGRAPGVVDVAVDPVDGTTLGAAVWDRPEAPRGVDLLGTAASARRLVRVMGRHALDHVRTVAACERARPRVAHWYLRDVGARPSARGRGVARALVGRRQRDARQAGVGVYLESSTRANVPFYERLGFRGTGPVSAHGTDDLTGMWWEA</sequence>
<evidence type="ECO:0000313" key="2">
    <source>
        <dbReference type="Proteomes" id="UP000560081"/>
    </source>
</evidence>
<dbReference type="InterPro" id="IPR000182">
    <property type="entry name" value="GNAT_dom"/>
</dbReference>
<organism evidence="1 2">
    <name type="scientific">Micrococcus flavus</name>
    <dbReference type="NCBI Taxonomy" id="384602"/>
    <lineage>
        <taxon>Bacteria</taxon>
        <taxon>Bacillati</taxon>
        <taxon>Actinomycetota</taxon>
        <taxon>Actinomycetes</taxon>
        <taxon>Micrococcales</taxon>
        <taxon>Micrococcaceae</taxon>
        <taxon>Micrococcus</taxon>
    </lineage>
</organism>
<proteinExistence type="predicted"/>
<dbReference type="InterPro" id="IPR016181">
    <property type="entry name" value="Acyl_CoA_acyltransferase"/>
</dbReference>
<dbReference type="EMBL" id="JACHMC010000001">
    <property type="protein sequence ID" value="MBB4883928.1"/>
    <property type="molecule type" value="Genomic_DNA"/>
</dbReference>
<dbReference type="PROSITE" id="PS51186">
    <property type="entry name" value="GNAT"/>
    <property type="match status" value="1"/>
</dbReference>
<gene>
    <name evidence="1" type="ORF">BJ976_002279</name>
</gene>
<dbReference type="InterPro" id="IPR052523">
    <property type="entry name" value="Trichothecene_AcTrans"/>
</dbReference>
<dbReference type="OrthoDB" id="7057833at2"/>
<dbReference type="PANTHER" id="PTHR42791:SF1">
    <property type="entry name" value="N-ACETYLTRANSFERASE DOMAIN-CONTAINING PROTEIN"/>
    <property type="match status" value="1"/>
</dbReference>
<dbReference type="AlphaFoldDB" id="A0A4Y8WZ81"/>
<dbReference type="Gene3D" id="3.40.630.30">
    <property type="match status" value="1"/>
</dbReference>
<dbReference type="CDD" id="cd04301">
    <property type="entry name" value="NAT_SF"/>
    <property type="match status" value="1"/>
</dbReference>
<protein>
    <submittedName>
        <fullName evidence="1">GNAT superfamily N-acetyltransferase</fullName>
    </submittedName>
</protein>
<keyword evidence="1" id="KW-0808">Transferase</keyword>
<name>A0A4Y8WZ81_9MICC</name>
<dbReference type="SUPFAM" id="SSF55729">
    <property type="entry name" value="Acyl-CoA N-acyltransferases (Nat)"/>
    <property type="match status" value="1"/>
</dbReference>